<reference evidence="2 3" key="1">
    <citation type="journal article" date="2013" name="Curr. Biol.">
        <title>The Genome of the Foraminiferan Reticulomyxa filosa.</title>
        <authorList>
            <person name="Glockner G."/>
            <person name="Hulsmann N."/>
            <person name="Schleicher M."/>
            <person name="Noegel A.A."/>
            <person name="Eichinger L."/>
            <person name="Gallinger C."/>
            <person name="Pawlowski J."/>
            <person name="Sierra R."/>
            <person name="Euteneuer U."/>
            <person name="Pillet L."/>
            <person name="Moustafa A."/>
            <person name="Platzer M."/>
            <person name="Groth M."/>
            <person name="Szafranski K."/>
            <person name="Schliwa M."/>
        </authorList>
    </citation>
    <scope>NUCLEOTIDE SEQUENCE [LARGE SCALE GENOMIC DNA]</scope>
</reference>
<evidence type="ECO:0000313" key="2">
    <source>
        <dbReference type="EMBL" id="ETO00041.1"/>
    </source>
</evidence>
<protein>
    <submittedName>
        <fullName evidence="2">Spectrin beta chain</fullName>
    </submittedName>
</protein>
<gene>
    <name evidence="2" type="ORF">RFI_37418</name>
</gene>
<dbReference type="EMBL" id="ASPP01042168">
    <property type="protein sequence ID" value="ETO00041.1"/>
    <property type="molecule type" value="Genomic_DNA"/>
</dbReference>
<accession>X6LFA0</accession>
<feature type="region of interest" description="Disordered" evidence="1">
    <location>
        <begin position="1"/>
        <end position="65"/>
    </location>
</feature>
<dbReference type="Proteomes" id="UP000023152">
    <property type="component" value="Unassembled WGS sequence"/>
</dbReference>
<feature type="region of interest" description="Disordered" evidence="1">
    <location>
        <begin position="208"/>
        <end position="264"/>
    </location>
</feature>
<feature type="non-terminal residue" evidence="2">
    <location>
        <position position="264"/>
    </location>
</feature>
<proteinExistence type="predicted"/>
<keyword evidence="3" id="KW-1185">Reference proteome</keyword>
<evidence type="ECO:0000313" key="3">
    <source>
        <dbReference type="Proteomes" id="UP000023152"/>
    </source>
</evidence>
<feature type="region of interest" description="Disordered" evidence="1">
    <location>
        <begin position="99"/>
        <end position="160"/>
    </location>
</feature>
<feature type="compositionally biased region" description="Basic and acidic residues" evidence="1">
    <location>
        <begin position="10"/>
        <end position="27"/>
    </location>
</feature>
<name>X6LFA0_RETFI</name>
<sequence>MGGKKKKKDAKTMEAMKERQNVAEKLETGNGPAKKSEVNREVIGNSNGNGSDNMKHASLSPNKKGQLEKNITETNANSDNKAGDVTGRPVVHGARLSEEIDASLGENSQVNNEDDNEMTGSEIFGDSQGVVDDDDNLTSQGNPKAQGDSAGKLRGNGQGEKVVPLIDDDEEILPINGMDENDPNLTAEQITNTNTNTNTNVNVNIRMSKSQGTNAETVIEHDKNETKKDIDIIDENEETKHDYAIKHTNNKTHPASDKGPSADA</sequence>
<comment type="caution">
    <text evidence="2">The sequence shown here is derived from an EMBL/GenBank/DDBJ whole genome shotgun (WGS) entry which is preliminary data.</text>
</comment>
<organism evidence="2 3">
    <name type="scientific">Reticulomyxa filosa</name>
    <dbReference type="NCBI Taxonomy" id="46433"/>
    <lineage>
        <taxon>Eukaryota</taxon>
        <taxon>Sar</taxon>
        <taxon>Rhizaria</taxon>
        <taxon>Retaria</taxon>
        <taxon>Foraminifera</taxon>
        <taxon>Monothalamids</taxon>
        <taxon>Reticulomyxidae</taxon>
        <taxon>Reticulomyxa</taxon>
    </lineage>
</organism>
<evidence type="ECO:0000256" key="1">
    <source>
        <dbReference type="SAM" id="MobiDB-lite"/>
    </source>
</evidence>
<feature type="compositionally biased region" description="Basic and acidic residues" evidence="1">
    <location>
        <begin position="218"/>
        <end position="231"/>
    </location>
</feature>
<dbReference type="AlphaFoldDB" id="X6LFA0"/>